<evidence type="ECO:0000256" key="5">
    <source>
        <dbReference type="ARBA" id="ARBA00023012"/>
    </source>
</evidence>
<dbReference type="RefSeq" id="WP_377963572.1">
    <property type="nucleotide sequence ID" value="NZ_JBHZOL010000053.1"/>
</dbReference>
<dbReference type="CDD" id="cd00082">
    <property type="entry name" value="HisKA"/>
    <property type="match status" value="1"/>
</dbReference>
<keyword evidence="3 6" id="KW-0597">Phosphoprotein</keyword>
<dbReference type="CDD" id="cd17546">
    <property type="entry name" value="REC_hyHK_CKI1_RcsC-like"/>
    <property type="match status" value="1"/>
</dbReference>
<dbReference type="EMBL" id="JBHZOL010000053">
    <property type="protein sequence ID" value="MFE4106121.1"/>
    <property type="molecule type" value="Genomic_DNA"/>
</dbReference>
<dbReference type="InterPro" id="IPR036890">
    <property type="entry name" value="HATPase_C_sf"/>
</dbReference>
<dbReference type="SMART" id="SM00448">
    <property type="entry name" value="REC"/>
    <property type="match status" value="2"/>
</dbReference>
<dbReference type="PROSITE" id="PS50110">
    <property type="entry name" value="RESPONSE_REGULATORY"/>
    <property type="match status" value="2"/>
</dbReference>
<evidence type="ECO:0000256" key="2">
    <source>
        <dbReference type="ARBA" id="ARBA00012438"/>
    </source>
</evidence>
<dbReference type="InterPro" id="IPR005467">
    <property type="entry name" value="His_kinase_dom"/>
</dbReference>
<dbReference type="InterPro" id="IPR011006">
    <property type="entry name" value="CheY-like_superfamily"/>
</dbReference>
<evidence type="ECO:0000256" key="3">
    <source>
        <dbReference type="ARBA" id="ARBA00022553"/>
    </source>
</evidence>
<dbReference type="Gene3D" id="3.40.50.2300">
    <property type="match status" value="2"/>
</dbReference>
<evidence type="ECO:0000313" key="10">
    <source>
        <dbReference type="Proteomes" id="UP001600165"/>
    </source>
</evidence>
<feature type="domain" description="Response regulatory" evidence="8">
    <location>
        <begin position="11"/>
        <end position="128"/>
    </location>
</feature>
<dbReference type="PANTHER" id="PTHR45339">
    <property type="entry name" value="HYBRID SIGNAL TRANSDUCTION HISTIDINE KINASE J"/>
    <property type="match status" value="1"/>
</dbReference>
<dbReference type="EC" id="2.7.13.3" evidence="2"/>
<dbReference type="Pfam" id="PF02518">
    <property type="entry name" value="HATPase_c"/>
    <property type="match status" value="1"/>
</dbReference>
<feature type="domain" description="Response regulatory" evidence="8">
    <location>
        <begin position="411"/>
        <end position="528"/>
    </location>
</feature>
<keyword evidence="5" id="KW-0902">Two-component regulatory system</keyword>
<dbReference type="SMART" id="SM00388">
    <property type="entry name" value="HisKA"/>
    <property type="match status" value="1"/>
</dbReference>
<organism evidence="9 10">
    <name type="scientific">Almyronema epifaneia S1</name>
    <dbReference type="NCBI Taxonomy" id="2991925"/>
    <lineage>
        <taxon>Bacteria</taxon>
        <taxon>Bacillati</taxon>
        <taxon>Cyanobacteriota</taxon>
        <taxon>Cyanophyceae</taxon>
        <taxon>Nodosilineales</taxon>
        <taxon>Nodosilineaceae</taxon>
        <taxon>Almyronema</taxon>
        <taxon>Almyronema epifaneia</taxon>
    </lineage>
</organism>
<feature type="modified residue" description="4-aspartylphosphate" evidence="6">
    <location>
        <position position="63"/>
    </location>
</feature>
<gene>
    <name evidence="9" type="ORF">ACFVKH_07535</name>
</gene>
<accession>A0ABW6ID79</accession>
<dbReference type="PANTHER" id="PTHR45339:SF1">
    <property type="entry name" value="HYBRID SIGNAL TRANSDUCTION HISTIDINE KINASE J"/>
    <property type="match status" value="1"/>
</dbReference>
<dbReference type="SMART" id="SM00387">
    <property type="entry name" value="HATPase_c"/>
    <property type="match status" value="1"/>
</dbReference>
<dbReference type="SUPFAM" id="SSF47384">
    <property type="entry name" value="Homodimeric domain of signal transducing histidine kinase"/>
    <property type="match status" value="1"/>
</dbReference>
<name>A0ABW6ID79_9CYAN</name>
<protein>
    <recommendedName>
        <fullName evidence="2">histidine kinase</fullName>
        <ecNumber evidence="2">2.7.13.3</ecNumber>
    </recommendedName>
</protein>
<dbReference type="CDD" id="cd00156">
    <property type="entry name" value="REC"/>
    <property type="match status" value="1"/>
</dbReference>
<sequence>MLTSQHSLPLNLLHIDDDADDVALVQVLLAQVALKQFRVTSANRLEKGLVCLARQPIDIVLLDLHLPDSQGLETFRQLHTQFPNIPIVICSSWNDTAMSMAAVQEGAQDFLVKGDFDAKLLNKTLAYSLERYHLLRAEAVSRAKSEFLAVMSHELRTPLNAIIGMSDLLLTTELSSEQQDFAKVIRSSGDVLLTLINDVLDFSKIESGQMPLEEKAFQVRDCIDQALACVGSKAALKQLQLNCDVRSQVPAWLTGDAGRLRQVLVNLLDNAVKFTPAGSVSLTVERRTVDGEAIAPETLPASRQLVELVFSIRDTGIGIAPEQETRLFQPFIQADSSITRRYGGTGLGLSICRQLCQLMGGKIWFESVPGQGSTFFFTVQLHSDPAGDLDPPPLAPASPNQPPLAYRYPLRILVAEDNLVNQKVMLHLLQRLGYPADIVSNGLGVLSALQRQTYDVILLDVQMPEMDGLETAQRICQQWPAPQRPYLIALTAAVLASDRQACKAAGMDSFIAKPVKMNELATLLQTCAQRQTLVWEP</sequence>
<dbReference type="Gene3D" id="3.30.565.10">
    <property type="entry name" value="Histidine kinase-like ATPase, C-terminal domain"/>
    <property type="match status" value="1"/>
</dbReference>
<dbReference type="PROSITE" id="PS50109">
    <property type="entry name" value="HIS_KIN"/>
    <property type="match status" value="1"/>
</dbReference>
<keyword evidence="4" id="KW-0418">Kinase</keyword>
<comment type="catalytic activity">
    <reaction evidence="1">
        <text>ATP + protein L-histidine = ADP + protein N-phospho-L-histidine.</text>
        <dbReference type="EC" id="2.7.13.3"/>
    </reaction>
</comment>
<dbReference type="InterPro" id="IPR036097">
    <property type="entry name" value="HisK_dim/P_sf"/>
</dbReference>
<comment type="caution">
    <text evidence="9">The sequence shown here is derived from an EMBL/GenBank/DDBJ whole genome shotgun (WGS) entry which is preliminary data.</text>
</comment>
<dbReference type="SUPFAM" id="SSF52172">
    <property type="entry name" value="CheY-like"/>
    <property type="match status" value="2"/>
</dbReference>
<dbReference type="InterPro" id="IPR003661">
    <property type="entry name" value="HisK_dim/P_dom"/>
</dbReference>
<dbReference type="Gene3D" id="1.10.287.130">
    <property type="match status" value="1"/>
</dbReference>
<dbReference type="SUPFAM" id="SSF55874">
    <property type="entry name" value="ATPase domain of HSP90 chaperone/DNA topoisomerase II/histidine kinase"/>
    <property type="match status" value="1"/>
</dbReference>
<dbReference type="Proteomes" id="UP001600165">
    <property type="component" value="Unassembled WGS sequence"/>
</dbReference>
<proteinExistence type="predicted"/>
<keyword evidence="10" id="KW-1185">Reference proteome</keyword>
<keyword evidence="4" id="KW-0808">Transferase</keyword>
<evidence type="ECO:0000256" key="6">
    <source>
        <dbReference type="PROSITE-ProRule" id="PRU00169"/>
    </source>
</evidence>
<evidence type="ECO:0000259" key="7">
    <source>
        <dbReference type="PROSITE" id="PS50109"/>
    </source>
</evidence>
<feature type="domain" description="Histidine kinase" evidence="7">
    <location>
        <begin position="150"/>
        <end position="383"/>
    </location>
</feature>
<dbReference type="CDD" id="cd16922">
    <property type="entry name" value="HATPase_EvgS-ArcB-TorS-like"/>
    <property type="match status" value="1"/>
</dbReference>
<dbReference type="Pfam" id="PF00512">
    <property type="entry name" value="HisKA"/>
    <property type="match status" value="1"/>
</dbReference>
<evidence type="ECO:0000313" key="9">
    <source>
        <dbReference type="EMBL" id="MFE4106121.1"/>
    </source>
</evidence>
<dbReference type="InterPro" id="IPR004358">
    <property type="entry name" value="Sig_transdc_His_kin-like_C"/>
</dbReference>
<dbReference type="InterPro" id="IPR003594">
    <property type="entry name" value="HATPase_dom"/>
</dbReference>
<evidence type="ECO:0000256" key="4">
    <source>
        <dbReference type="ARBA" id="ARBA00022777"/>
    </source>
</evidence>
<reference evidence="9 10" key="1">
    <citation type="submission" date="2024-10" db="EMBL/GenBank/DDBJ databases">
        <authorList>
            <person name="Ratan Roy A."/>
            <person name="Morales Sandoval P.H."/>
            <person name="De Los Santos Villalobos S."/>
            <person name="Chakraborty S."/>
            <person name="Mukherjee J."/>
        </authorList>
    </citation>
    <scope>NUCLEOTIDE SEQUENCE [LARGE SCALE GENOMIC DNA]</scope>
    <source>
        <strain evidence="9 10">S1</strain>
    </source>
</reference>
<evidence type="ECO:0000259" key="8">
    <source>
        <dbReference type="PROSITE" id="PS50110"/>
    </source>
</evidence>
<dbReference type="PRINTS" id="PR00344">
    <property type="entry name" value="BCTRLSENSOR"/>
</dbReference>
<evidence type="ECO:0000256" key="1">
    <source>
        <dbReference type="ARBA" id="ARBA00000085"/>
    </source>
</evidence>
<dbReference type="InterPro" id="IPR001789">
    <property type="entry name" value="Sig_transdc_resp-reg_receiver"/>
</dbReference>
<dbReference type="Pfam" id="PF00072">
    <property type="entry name" value="Response_reg"/>
    <property type="match status" value="2"/>
</dbReference>
<feature type="modified residue" description="4-aspartylphosphate" evidence="6">
    <location>
        <position position="460"/>
    </location>
</feature>